<dbReference type="InterPro" id="IPR001509">
    <property type="entry name" value="Epimerase_deHydtase"/>
</dbReference>
<dbReference type="RefSeq" id="WP_067975344.1">
    <property type="nucleotide sequence ID" value="NZ_CAJHKM010000002.1"/>
</dbReference>
<keyword evidence="4" id="KW-1185">Reference proteome</keyword>
<organism evidence="2 4">
    <name type="scientific">Aerococcus sanguinicola</name>
    <dbReference type="NCBI Taxonomy" id="119206"/>
    <lineage>
        <taxon>Bacteria</taxon>
        <taxon>Bacillati</taxon>
        <taxon>Bacillota</taxon>
        <taxon>Bacilli</taxon>
        <taxon>Lactobacillales</taxon>
        <taxon>Aerococcaceae</taxon>
        <taxon>Aerococcus</taxon>
    </lineage>
</organism>
<dbReference type="Proteomes" id="UP000234239">
    <property type="component" value="Unassembled WGS sequence"/>
</dbReference>
<dbReference type="Proteomes" id="UP000069912">
    <property type="component" value="Chromosome"/>
</dbReference>
<dbReference type="InterPro" id="IPR050177">
    <property type="entry name" value="Lipid_A_modif_metabolic_enz"/>
</dbReference>
<reference evidence="4" key="2">
    <citation type="submission" date="2016-01" db="EMBL/GenBank/DDBJ databases">
        <title>Six Aerococcus type strain genome sequencing and assembly using PacBio and Illumina Hiseq.</title>
        <authorList>
            <person name="Carkaci D."/>
            <person name="Dargis R."/>
            <person name="Nielsen X.C."/>
            <person name="Skovgaard O."/>
            <person name="Fuursted K."/>
            <person name="Christensen J.J."/>
        </authorList>
    </citation>
    <scope>NUCLEOTIDE SEQUENCE [LARGE SCALE GENOMIC DNA]</scope>
    <source>
        <strain evidence="4">CCUG43001</strain>
    </source>
</reference>
<dbReference type="SUPFAM" id="SSF51735">
    <property type="entry name" value="NAD(P)-binding Rossmann-fold domains"/>
    <property type="match status" value="1"/>
</dbReference>
<dbReference type="GeneID" id="92903808"/>
<name>A0A109RDF6_9LACT</name>
<reference evidence="3 5" key="3">
    <citation type="submission" date="2017-12" db="EMBL/GenBank/DDBJ databases">
        <title>Phylogenetic diversity of female urinary microbiome.</title>
        <authorList>
            <person name="Thomas-White K."/>
            <person name="Wolfe A.J."/>
        </authorList>
    </citation>
    <scope>NUCLEOTIDE SEQUENCE [LARGE SCALE GENOMIC DNA]</scope>
    <source>
        <strain evidence="3 5">UMB0139</strain>
    </source>
</reference>
<sequence length="281" mass="31978">MKRVLVTGKNSYLGDRFTDYLSQWPDQYEVVQTSLKDTNWQDENWGEYDSILNVAGIAHNSSDPKLKDLYYQVNRDLAIAAAQKAKSDGVQQFIHLSSMIVFGSQIEKITKDTPPNPDNFYGDSKLQGEIGLQKLEDETFKIAIVRPPMVYGPHSKGNFPRLVKLAKSTPIFPDYSNRRSMIYVDNLMAELKAIIDQELSGTMHPQNEEYTCTSQMVGQIAKLSSHRLATTRAFNPLIKKMASKGTLGKVFGNLYYDEMLNYREENISLEESIKRSLIDEE</sequence>
<evidence type="ECO:0000313" key="4">
    <source>
        <dbReference type="Proteomes" id="UP000069912"/>
    </source>
</evidence>
<dbReference type="EMBL" id="PKGY01000001">
    <property type="protein sequence ID" value="PKZ23496.1"/>
    <property type="molecule type" value="Genomic_DNA"/>
</dbReference>
<dbReference type="InterPro" id="IPR036291">
    <property type="entry name" value="NAD(P)-bd_dom_sf"/>
</dbReference>
<feature type="domain" description="NAD-dependent epimerase/dehydratase" evidence="1">
    <location>
        <begin position="4"/>
        <end position="197"/>
    </location>
</feature>
<evidence type="ECO:0000313" key="2">
    <source>
        <dbReference type="EMBL" id="AMB94509.1"/>
    </source>
</evidence>
<dbReference type="Gene3D" id="3.40.50.720">
    <property type="entry name" value="NAD(P)-binding Rossmann-like Domain"/>
    <property type="match status" value="1"/>
</dbReference>
<reference evidence="2 4" key="1">
    <citation type="journal article" date="2016" name="Genome Announc.">
        <title>Complete Genome Sequences of Aerococcus christensenii CCUG 28831T, Aerococcus sanguinicola CCUG 43001T, Aerococcus urinae CCUG 36881T, Aerococcus urinaeequi CCUG 28094T, Aerococcus urinaehominis CCUG 42038 BT, and Aerococcus viridans CCUG 4311T.</title>
        <authorList>
            <person name="Carkaci D."/>
            <person name="Dargis R."/>
            <person name="Nielsen X.C."/>
            <person name="Skovgaard O."/>
            <person name="Fuursted K."/>
            <person name="Christensen J.J."/>
        </authorList>
    </citation>
    <scope>NUCLEOTIDE SEQUENCE [LARGE SCALE GENOMIC DNA]</scope>
    <source>
        <strain evidence="2 4">CCUG43001</strain>
    </source>
</reference>
<evidence type="ECO:0000259" key="1">
    <source>
        <dbReference type="Pfam" id="PF01370"/>
    </source>
</evidence>
<dbReference type="OrthoDB" id="9808602at2"/>
<evidence type="ECO:0000313" key="3">
    <source>
        <dbReference type="EMBL" id="PKZ23496.1"/>
    </source>
</evidence>
<protein>
    <submittedName>
        <fullName evidence="2">NAD-dependent epimerase</fullName>
    </submittedName>
</protein>
<dbReference type="AlphaFoldDB" id="A0A109RDF6"/>
<dbReference type="PANTHER" id="PTHR43245:SF58">
    <property type="entry name" value="BLL5923 PROTEIN"/>
    <property type="match status" value="1"/>
</dbReference>
<dbReference type="Pfam" id="PF01370">
    <property type="entry name" value="Epimerase"/>
    <property type="match status" value="1"/>
</dbReference>
<evidence type="ECO:0000313" key="5">
    <source>
        <dbReference type="Proteomes" id="UP000234239"/>
    </source>
</evidence>
<dbReference type="KEGG" id="asan:AWM72_06980"/>
<gene>
    <name evidence="2" type="ORF">AWM72_06980</name>
    <name evidence="3" type="ORF">CYJ28_02775</name>
</gene>
<proteinExistence type="predicted"/>
<dbReference type="PANTHER" id="PTHR43245">
    <property type="entry name" value="BIFUNCTIONAL POLYMYXIN RESISTANCE PROTEIN ARNA"/>
    <property type="match status" value="1"/>
</dbReference>
<accession>A0A109RDF6</accession>
<dbReference type="EMBL" id="CP014160">
    <property type="protein sequence ID" value="AMB94509.1"/>
    <property type="molecule type" value="Genomic_DNA"/>
</dbReference>